<feature type="compositionally biased region" description="Polar residues" evidence="1">
    <location>
        <begin position="198"/>
        <end position="208"/>
    </location>
</feature>
<feature type="transmembrane region" description="Helical" evidence="2">
    <location>
        <begin position="12"/>
        <end position="32"/>
    </location>
</feature>
<dbReference type="Proteomes" id="UP000219338">
    <property type="component" value="Unassembled WGS sequence"/>
</dbReference>
<protein>
    <submittedName>
        <fullName evidence="3">Uncharacterized protein</fullName>
    </submittedName>
</protein>
<keyword evidence="2" id="KW-1133">Transmembrane helix</keyword>
<gene>
    <name evidence="3" type="ORF">ARMOST_11553</name>
</gene>
<feature type="region of interest" description="Disordered" evidence="1">
    <location>
        <begin position="196"/>
        <end position="243"/>
    </location>
</feature>
<sequence>MQITTNISTRTLTALVITILVITSALTIFLLYQTYKYEIRQYICQLFEYVPRLPTPVYHAHPGGAFHPHPYLQTNRPATVLYHYVAGTGDWDTLPSVLLSQSTGLSSLAIEEEESMAPLPLEEIEDIPSISSPRPSISLLSSPEFPLQEPRIPIVLWSDSKTTDDYRPHSPTDAEYNAWIRDNHLVIHHDRLPRHTAWSPSWSDTSGTPCPDSPTHPQSTTPTPNLRRSEERDPEADEREQIENCDRLIRNFYHCAARPRVEGESSAQYWNHQ</sequence>
<keyword evidence="2" id="KW-0472">Membrane</keyword>
<reference evidence="4" key="1">
    <citation type="journal article" date="2017" name="Nat. Ecol. Evol.">
        <title>Genome expansion and lineage-specific genetic innovations in the forest pathogenic fungi Armillaria.</title>
        <authorList>
            <person name="Sipos G."/>
            <person name="Prasanna A.N."/>
            <person name="Walter M.C."/>
            <person name="O'Connor E."/>
            <person name="Balint B."/>
            <person name="Krizsan K."/>
            <person name="Kiss B."/>
            <person name="Hess J."/>
            <person name="Varga T."/>
            <person name="Slot J."/>
            <person name="Riley R."/>
            <person name="Boka B."/>
            <person name="Rigling D."/>
            <person name="Barry K."/>
            <person name="Lee J."/>
            <person name="Mihaltcheva S."/>
            <person name="LaButti K."/>
            <person name="Lipzen A."/>
            <person name="Waldron R."/>
            <person name="Moloney N.M."/>
            <person name="Sperisen C."/>
            <person name="Kredics L."/>
            <person name="Vagvoelgyi C."/>
            <person name="Patrignani A."/>
            <person name="Fitzpatrick D."/>
            <person name="Nagy I."/>
            <person name="Doyle S."/>
            <person name="Anderson J.B."/>
            <person name="Grigoriev I.V."/>
            <person name="Gueldener U."/>
            <person name="Muensterkoetter M."/>
            <person name="Nagy L.G."/>
        </authorList>
    </citation>
    <scope>NUCLEOTIDE SEQUENCE [LARGE SCALE GENOMIC DNA]</scope>
    <source>
        <strain evidence="4">C18/9</strain>
    </source>
</reference>
<keyword evidence="4" id="KW-1185">Reference proteome</keyword>
<keyword evidence="2" id="KW-0812">Transmembrane</keyword>
<proteinExistence type="predicted"/>
<name>A0A284RHG2_ARMOS</name>
<organism evidence="3 4">
    <name type="scientific">Armillaria ostoyae</name>
    <name type="common">Armillaria root rot fungus</name>
    <dbReference type="NCBI Taxonomy" id="47428"/>
    <lineage>
        <taxon>Eukaryota</taxon>
        <taxon>Fungi</taxon>
        <taxon>Dikarya</taxon>
        <taxon>Basidiomycota</taxon>
        <taxon>Agaricomycotina</taxon>
        <taxon>Agaricomycetes</taxon>
        <taxon>Agaricomycetidae</taxon>
        <taxon>Agaricales</taxon>
        <taxon>Marasmiineae</taxon>
        <taxon>Physalacriaceae</taxon>
        <taxon>Armillaria</taxon>
    </lineage>
</organism>
<feature type="compositionally biased region" description="Low complexity" evidence="1">
    <location>
        <begin position="213"/>
        <end position="224"/>
    </location>
</feature>
<dbReference type="AlphaFoldDB" id="A0A284RHG2"/>
<evidence type="ECO:0000256" key="1">
    <source>
        <dbReference type="SAM" id="MobiDB-lite"/>
    </source>
</evidence>
<evidence type="ECO:0000313" key="4">
    <source>
        <dbReference type="Proteomes" id="UP000219338"/>
    </source>
</evidence>
<dbReference type="EMBL" id="FUEG01000009">
    <property type="protein sequence ID" value="SJL08190.1"/>
    <property type="molecule type" value="Genomic_DNA"/>
</dbReference>
<evidence type="ECO:0000256" key="2">
    <source>
        <dbReference type="SAM" id="Phobius"/>
    </source>
</evidence>
<evidence type="ECO:0000313" key="3">
    <source>
        <dbReference type="EMBL" id="SJL08190.1"/>
    </source>
</evidence>
<accession>A0A284RHG2</accession>
<dbReference type="OrthoDB" id="10627576at2759"/>